<reference evidence="1 2" key="1">
    <citation type="submission" date="2020-02" db="EMBL/GenBank/DDBJ databases">
        <authorList>
            <person name="Kim Y.B."/>
            <person name="Roh S.W."/>
        </authorList>
    </citation>
    <scope>NUCLEOTIDE SEQUENCE [LARGE SCALE GENOMIC DNA]</scope>
    <source>
        <strain evidence="1 2">DSM 103574</strain>
    </source>
</reference>
<keyword evidence="2" id="KW-1185">Reference proteome</keyword>
<dbReference type="AlphaFoldDB" id="A0A858BTM8"/>
<evidence type="ECO:0000313" key="2">
    <source>
        <dbReference type="Proteomes" id="UP000466848"/>
    </source>
</evidence>
<dbReference type="Proteomes" id="UP000466848">
    <property type="component" value="Chromosome"/>
</dbReference>
<accession>A0A858BTM8</accession>
<organism evidence="1 2">
    <name type="scientific">Aminipila butyrica</name>
    <dbReference type="NCBI Taxonomy" id="433296"/>
    <lineage>
        <taxon>Bacteria</taxon>
        <taxon>Bacillati</taxon>
        <taxon>Bacillota</taxon>
        <taxon>Clostridia</taxon>
        <taxon>Peptostreptococcales</taxon>
        <taxon>Anaerovoracaceae</taxon>
        <taxon>Aminipila</taxon>
    </lineage>
</organism>
<sequence>MDSLKKAGILTGAAVGGVIGGTLSVVGKVTRIKIIDTLGSSIVDSTIYTGAIAGDLASGTTDLISGKLTGNAQKVADGVEDLKEGGSKVAQNVVGNLKLLADNGGEILTGVKERDRDKIKHGAKNLAMATAVGLITVGAVKIDEGEEEN</sequence>
<gene>
    <name evidence="1" type="ORF">Ami103574_04085</name>
</gene>
<proteinExistence type="predicted"/>
<protein>
    <submittedName>
        <fullName evidence="1">Uncharacterized protein</fullName>
    </submittedName>
</protein>
<dbReference type="KEGG" id="abut:Ami103574_04085"/>
<dbReference type="EMBL" id="CP048649">
    <property type="protein sequence ID" value="QIB68549.1"/>
    <property type="molecule type" value="Genomic_DNA"/>
</dbReference>
<dbReference type="RefSeq" id="WP_163065412.1">
    <property type="nucleotide sequence ID" value="NZ_CP048649.1"/>
</dbReference>
<name>A0A858BTM8_9FIRM</name>
<evidence type="ECO:0000313" key="1">
    <source>
        <dbReference type="EMBL" id="QIB68549.1"/>
    </source>
</evidence>